<dbReference type="InterPro" id="IPR036737">
    <property type="entry name" value="OmpA-like_sf"/>
</dbReference>
<dbReference type="InterPro" id="IPR050330">
    <property type="entry name" value="Bact_OuterMem_StrucFunc"/>
</dbReference>
<evidence type="ECO:0000259" key="7">
    <source>
        <dbReference type="PROSITE" id="PS51123"/>
    </source>
</evidence>
<dbReference type="PANTHER" id="PTHR30329">
    <property type="entry name" value="STATOR ELEMENT OF FLAGELLAR MOTOR COMPLEX"/>
    <property type="match status" value="1"/>
</dbReference>
<feature type="chain" id="PRO_5004149729" description="OmpA-like domain-containing protein" evidence="6">
    <location>
        <begin position="22"/>
        <end position="266"/>
    </location>
</feature>
<feature type="domain" description="OmpA-like" evidence="7">
    <location>
        <begin position="145"/>
        <end position="266"/>
    </location>
</feature>
<dbReference type="SUPFAM" id="SSF103088">
    <property type="entry name" value="OmpA-like"/>
    <property type="match status" value="1"/>
</dbReference>
<dbReference type="GeneID" id="303685492"/>
<dbReference type="InterPro" id="IPR006665">
    <property type="entry name" value="OmpA-like"/>
</dbReference>
<dbReference type="AlphaFoldDB" id="N9QCR2"/>
<dbReference type="PROSITE" id="PS51123">
    <property type="entry name" value="OMPA_2"/>
    <property type="match status" value="1"/>
</dbReference>
<evidence type="ECO:0000256" key="3">
    <source>
        <dbReference type="ARBA" id="ARBA00023136"/>
    </source>
</evidence>
<name>N9QCR2_9GAMM</name>
<proteinExistence type="predicted"/>
<feature type="signal peptide" evidence="6">
    <location>
        <begin position="1"/>
        <end position="21"/>
    </location>
</feature>
<dbReference type="PATRIC" id="fig|1217706.3.peg.130"/>
<keyword evidence="9" id="KW-1185">Reference proteome</keyword>
<protein>
    <recommendedName>
        <fullName evidence="7">OmpA-like domain-containing protein</fullName>
    </recommendedName>
</protein>
<dbReference type="OrthoDB" id="1149075at2"/>
<keyword evidence="2 6" id="KW-0732">Signal</keyword>
<dbReference type="PRINTS" id="PR01021">
    <property type="entry name" value="OMPADOMAIN"/>
</dbReference>
<dbReference type="InterPro" id="IPR007450">
    <property type="entry name" value="BamE_dom"/>
</dbReference>
<keyword evidence="3 5" id="KW-0472">Membrane</keyword>
<dbReference type="PANTHER" id="PTHR30329:SF21">
    <property type="entry name" value="LIPOPROTEIN YIAD-RELATED"/>
    <property type="match status" value="1"/>
</dbReference>
<evidence type="ECO:0000313" key="8">
    <source>
        <dbReference type="EMBL" id="ENX24717.1"/>
    </source>
</evidence>
<dbReference type="Gene3D" id="3.30.1450.10">
    <property type="match status" value="1"/>
</dbReference>
<dbReference type="Gene3D" id="3.30.1330.60">
    <property type="entry name" value="OmpA-like domain"/>
    <property type="match status" value="1"/>
</dbReference>
<evidence type="ECO:0000256" key="6">
    <source>
        <dbReference type="SAM" id="SignalP"/>
    </source>
</evidence>
<evidence type="ECO:0000256" key="4">
    <source>
        <dbReference type="ARBA" id="ARBA00023237"/>
    </source>
</evidence>
<dbReference type="HOGENOM" id="CLU_016890_11_0_6"/>
<keyword evidence="4" id="KW-0998">Cell outer membrane</keyword>
<dbReference type="EMBL" id="APRW01000002">
    <property type="protein sequence ID" value="ENX24717.1"/>
    <property type="molecule type" value="Genomic_DNA"/>
</dbReference>
<evidence type="ECO:0000256" key="2">
    <source>
        <dbReference type="ARBA" id="ARBA00022729"/>
    </source>
</evidence>
<gene>
    <name evidence="8" type="ORF">F892_00139</name>
</gene>
<dbReference type="GO" id="GO:0009279">
    <property type="term" value="C:cell outer membrane"/>
    <property type="evidence" value="ECO:0007669"/>
    <property type="project" value="UniProtKB-SubCell"/>
</dbReference>
<dbReference type="CDD" id="cd07185">
    <property type="entry name" value="OmpA_C-like"/>
    <property type="match status" value="1"/>
</dbReference>
<accession>N9QCR2</accession>
<comment type="caution">
    <text evidence="8">The sequence shown here is derived from an EMBL/GenBank/DDBJ whole genome shotgun (WGS) entry which is preliminary data.</text>
</comment>
<dbReference type="Pfam" id="PF00691">
    <property type="entry name" value="OmpA"/>
    <property type="match status" value="1"/>
</dbReference>
<comment type="subcellular location">
    <subcellularLocation>
        <location evidence="1">Cell outer membrane</location>
    </subcellularLocation>
</comment>
<reference evidence="8 9" key="1">
    <citation type="submission" date="2013-02" db="EMBL/GenBank/DDBJ databases">
        <title>The Genome Sequence of Acinetobacter sp. NIPH 2168.</title>
        <authorList>
            <consortium name="The Broad Institute Genome Sequencing Platform"/>
            <consortium name="The Broad Institute Genome Sequencing Center for Infectious Disease"/>
            <person name="Cerqueira G."/>
            <person name="Feldgarden M."/>
            <person name="Courvalin P."/>
            <person name="Perichon B."/>
            <person name="Grillot-Courvalin C."/>
            <person name="Clermont D."/>
            <person name="Rocha E."/>
            <person name="Yoon E.-J."/>
            <person name="Nemec A."/>
            <person name="Walker B."/>
            <person name="Young S.K."/>
            <person name="Zeng Q."/>
            <person name="Gargeya S."/>
            <person name="Fitzgerald M."/>
            <person name="Haas B."/>
            <person name="Abouelleil A."/>
            <person name="Alvarado L."/>
            <person name="Arachchi H.M."/>
            <person name="Berlin A.M."/>
            <person name="Chapman S.B."/>
            <person name="Dewar J."/>
            <person name="Goldberg J."/>
            <person name="Griggs A."/>
            <person name="Gujja S."/>
            <person name="Hansen M."/>
            <person name="Howarth C."/>
            <person name="Imamovic A."/>
            <person name="Larimer J."/>
            <person name="McCowan C."/>
            <person name="Murphy C."/>
            <person name="Neiman D."/>
            <person name="Pearson M."/>
            <person name="Priest M."/>
            <person name="Roberts A."/>
            <person name="Saif S."/>
            <person name="Shea T."/>
            <person name="Sisk P."/>
            <person name="Sykes S."/>
            <person name="Wortman J."/>
            <person name="Nusbaum C."/>
            <person name="Birren B."/>
        </authorList>
    </citation>
    <scope>NUCLEOTIDE SEQUENCE [LARGE SCALE GENOMIC DNA]</scope>
    <source>
        <strain evidence="8 9">NIPH 2168</strain>
    </source>
</reference>
<dbReference type="NCBIfam" id="NF047726">
    <property type="entry name" value="AutTranAdhPGAsTpgA"/>
    <property type="match status" value="1"/>
</dbReference>
<evidence type="ECO:0000313" key="9">
    <source>
        <dbReference type="Proteomes" id="UP000013173"/>
    </source>
</evidence>
<dbReference type="RefSeq" id="WP_005255176.1">
    <property type="nucleotide sequence ID" value="NZ_BMDR01000017.1"/>
</dbReference>
<dbReference type="InterPro" id="IPR037873">
    <property type="entry name" value="BamE-like"/>
</dbReference>
<dbReference type="Proteomes" id="UP000013173">
    <property type="component" value="Unassembled WGS sequence"/>
</dbReference>
<evidence type="ECO:0000256" key="1">
    <source>
        <dbReference type="ARBA" id="ARBA00004442"/>
    </source>
</evidence>
<organism evidence="8 9">
    <name type="scientific">Acinetobacter vivianii</name>
    <dbReference type="NCBI Taxonomy" id="1776742"/>
    <lineage>
        <taxon>Bacteria</taxon>
        <taxon>Pseudomonadati</taxon>
        <taxon>Pseudomonadota</taxon>
        <taxon>Gammaproteobacteria</taxon>
        <taxon>Moraxellales</taxon>
        <taxon>Moraxellaceae</taxon>
        <taxon>Acinetobacter</taxon>
    </lineage>
</organism>
<dbReference type="Pfam" id="PF04355">
    <property type="entry name" value="BamE"/>
    <property type="match status" value="1"/>
</dbReference>
<dbReference type="InterPro" id="IPR006664">
    <property type="entry name" value="OMP_bac"/>
</dbReference>
<evidence type="ECO:0000256" key="5">
    <source>
        <dbReference type="PROSITE-ProRule" id="PRU00473"/>
    </source>
</evidence>
<sequence>MNKIQILMMIALAGFAFNSQANTEAQVELEQSQEITFPEINKSYLKQVKRYEYNDVARLDVGLHKDQFRHLLGHPHFSEGVFAVKTWNYVLDIRVPNTQDYKRCQLRIDYDKKGFAERLSWKGEECQGLMAWGANNVVPSTLPVPLPAAIPQEGAIFFAFDRSDARSIEPGSADIARMASQINRTDSPVTVSGYTDTLGNFGYNQMLSSKRAQTVANLLVQSGVASERIRIQANSKTDLYQKCSGTNRNTQLIECLAPNRRVNVSW</sequence>